<dbReference type="RefSeq" id="WP_148337472.1">
    <property type="nucleotide sequence ID" value="NZ_LR699119.1"/>
</dbReference>
<dbReference type="UniPathway" id="UPA00070">
    <property type="reaction ID" value="UER00119"/>
</dbReference>
<dbReference type="PANTHER" id="PTHR19278">
    <property type="entry name" value="OROTATE PHOSPHORIBOSYLTRANSFERASE"/>
    <property type="match status" value="1"/>
</dbReference>
<keyword evidence="4 9" id="KW-0808">Transferase</keyword>
<dbReference type="OrthoDB" id="9779060at2"/>
<evidence type="ECO:0000256" key="6">
    <source>
        <dbReference type="ARBA" id="ARBA00022975"/>
    </source>
</evidence>
<dbReference type="KEGG" id="asip:AQUSIP_00340"/>
<feature type="binding site" evidence="9">
    <location>
        <position position="120"/>
    </location>
    <ligand>
        <name>orotate</name>
        <dbReference type="ChEBI" id="CHEBI:30839"/>
    </ligand>
</feature>
<dbReference type="NCBIfam" id="NF010382">
    <property type="entry name" value="PRK13809.1"/>
    <property type="match status" value="1"/>
</dbReference>
<feature type="binding site" evidence="9">
    <location>
        <position position="148"/>
    </location>
    <ligand>
        <name>orotate</name>
        <dbReference type="ChEBI" id="CHEBI:30839"/>
    </ligand>
</feature>
<evidence type="ECO:0000256" key="9">
    <source>
        <dbReference type="HAMAP-Rule" id="MF_01208"/>
    </source>
</evidence>
<evidence type="ECO:0000256" key="2">
    <source>
        <dbReference type="ARBA" id="ARBA00004889"/>
    </source>
</evidence>
<evidence type="ECO:0000256" key="4">
    <source>
        <dbReference type="ARBA" id="ARBA00022679"/>
    </source>
</evidence>
<dbReference type="EC" id="2.4.2.10" evidence="9"/>
<dbReference type="GO" id="GO:0004588">
    <property type="term" value="F:orotate phosphoribosyltransferase activity"/>
    <property type="evidence" value="ECO:0007669"/>
    <property type="project" value="UniProtKB-UniRule"/>
</dbReference>
<comment type="catalytic activity">
    <reaction evidence="9">
        <text>orotidine 5'-phosphate + diphosphate = orotate + 5-phospho-alpha-D-ribose 1-diphosphate</text>
        <dbReference type="Rhea" id="RHEA:10380"/>
        <dbReference type="ChEBI" id="CHEBI:30839"/>
        <dbReference type="ChEBI" id="CHEBI:33019"/>
        <dbReference type="ChEBI" id="CHEBI:57538"/>
        <dbReference type="ChEBI" id="CHEBI:58017"/>
        <dbReference type="EC" id="2.4.2.10"/>
    </reaction>
</comment>
<evidence type="ECO:0000256" key="8">
    <source>
        <dbReference type="ARBA" id="ARBA00023268"/>
    </source>
</evidence>
<feature type="binding site" evidence="9">
    <location>
        <position position="90"/>
    </location>
    <ligand>
        <name>5-phospho-alpha-D-ribose 1-diphosphate</name>
        <dbReference type="ChEBI" id="CHEBI:58017"/>
        <note>ligand shared between dimeric partners</note>
    </ligand>
</feature>
<evidence type="ECO:0000313" key="11">
    <source>
        <dbReference type="EMBL" id="VVC74762.1"/>
    </source>
</evidence>
<keyword evidence="9" id="KW-0460">Magnesium</keyword>
<dbReference type="Pfam" id="PF00156">
    <property type="entry name" value="Pribosyltran"/>
    <property type="match status" value="1"/>
</dbReference>
<dbReference type="NCBIfam" id="TIGR00336">
    <property type="entry name" value="pyrE"/>
    <property type="match status" value="1"/>
</dbReference>
<dbReference type="InterPro" id="IPR029057">
    <property type="entry name" value="PRTase-like"/>
</dbReference>
<dbReference type="InterPro" id="IPR023031">
    <property type="entry name" value="OPRT"/>
</dbReference>
<dbReference type="EMBL" id="LR699119">
    <property type="protein sequence ID" value="VVC74762.1"/>
    <property type="molecule type" value="Genomic_DNA"/>
</dbReference>
<sequence>MTKAALITSLYQIGAIQFGEFKLKSGQTSSVYMNLRKIISHPELLRGIAKAMREATKDCQFDLVCGVPYTALPIATCISLDYNIPMIMRRKEKKDYGTRQMIEGEFKQGQRCLIIEDVITTGGSIIETASELENAGLQVSDLVALIDREQGGRENLSQRKYHTHTILTLSEILQFLLQSPLLSTAEQQCAEQFLAERTAK</sequence>
<keyword evidence="12" id="KW-1185">Reference proteome</keyword>
<accession>A0A5E4PDV8</accession>
<feature type="domain" description="Phosphoribosyltransferase" evidence="10">
    <location>
        <begin position="40"/>
        <end position="154"/>
    </location>
</feature>
<evidence type="ECO:0000256" key="5">
    <source>
        <dbReference type="ARBA" id="ARBA00022793"/>
    </source>
</evidence>
<comment type="pathway">
    <text evidence="1">Pyrimidine metabolism; UMP biosynthesis via de novo pathway; UMP from orotate: step 2/2.</text>
</comment>
<dbReference type="InterPro" id="IPR000836">
    <property type="entry name" value="PRTase_dom"/>
</dbReference>
<keyword evidence="5" id="KW-0210">Decarboxylase</keyword>
<reference evidence="11 12" key="1">
    <citation type="submission" date="2019-08" db="EMBL/GenBank/DDBJ databases">
        <authorList>
            <person name="Guy L."/>
        </authorList>
    </citation>
    <scope>NUCLEOTIDE SEQUENCE [LARGE SCALE GENOMIC DNA]</scope>
    <source>
        <strain evidence="11 12">SGT-108</strain>
    </source>
</reference>
<keyword evidence="7" id="KW-0456">Lyase</keyword>
<keyword evidence="6 9" id="KW-0665">Pyrimidine biosynthesis</keyword>
<evidence type="ECO:0000256" key="7">
    <source>
        <dbReference type="ARBA" id="ARBA00023239"/>
    </source>
</evidence>
<dbReference type="InterPro" id="IPR004467">
    <property type="entry name" value="Or_phspho_trans_dom"/>
</dbReference>
<protein>
    <recommendedName>
        <fullName evidence="9">Orotate phosphoribosyltransferase</fullName>
        <shortName evidence="9">OPRT</shortName>
        <shortName evidence="9">OPRTase</shortName>
        <ecNumber evidence="9">2.4.2.10</ecNumber>
    </recommendedName>
</protein>
<dbReference type="GO" id="GO:0019856">
    <property type="term" value="P:pyrimidine nucleobase biosynthetic process"/>
    <property type="evidence" value="ECO:0007669"/>
    <property type="project" value="TreeGrafter"/>
</dbReference>
<dbReference type="PANTHER" id="PTHR19278:SF9">
    <property type="entry name" value="URIDINE 5'-MONOPHOSPHATE SYNTHASE"/>
    <property type="match status" value="1"/>
</dbReference>
<proteinExistence type="inferred from homology"/>
<dbReference type="Proteomes" id="UP000324194">
    <property type="component" value="Chromosome 1"/>
</dbReference>
<comment type="subunit">
    <text evidence="9">Homodimer.</text>
</comment>
<comment type="cofactor">
    <cofactor evidence="9">
        <name>Mg(2+)</name>
        <dbReference type="ChEBI" id="CHEBI:18420"/>
    </cofactor>
</comment>
<comment type="function">
    <text evidence="9">Catalyzes the transfer of a ribosyl phosphate group from 5-phosphoribose 1-diphosphate to orotate, leading to the formation of orotidine monophosphate (OMP).</text>
</comment>
<evidence type="ECO:0000256" key="1">
    <source>
        <dbReference type="ARBA" id="ARBA00004861"/>
    </source>
</evidence>
<feature type="binding site" description="in other chain" evidence="9">
    <location>
        <position position="24"/>
    </location>
    <ligand>
        <name>5-phospho-alpha-D-ribose 1-diphosphate</name>
        <dbReference type="ChEBI" id="CHEBI:58017"/>
        <note>ligand shared between dimeric partners</note>
    </ligand>
</feature>
<keyword evidence="3 9" id="KW-0328">Glycosyltransferase</keyword>
<name>A0A5E4PDV8_9COXI</name>
<dbReference type="FunFam" id="3.40.50.2020:FF:000025">
    <property type="entry name" value="Uridine monophosphate synthetase"/>
    <property type="match status" value="1"/>
</dbReference>
<dbReference type="GO" id="GO:0044205">
    <property type="term" value="P:'de novo' UMP biosynthetic process"/>
    <property type="evidence" value="ECO:0007669"/>
    <property type="project" value="UniProtKB-UniRule"/>
</dbReference>
<dbReference type="SUPFAM" id="SSF53271">
    <property type="entry name" value="PRTase-like"/>
    <property type="match status" value="1"/>
</dbReference>
<dbReference type="Gene3D" id="3.40.50.2020">
    <property type="match status" value="1"/>
</dbReference>
<evidence type="ECO:0000313" key="12">
    <source>
        <dbReference type="Proteomes" id="UP000324194"/>
    </source>
</evidence>
<feature type="binding site" description="in other chain" evidence="9">
    <location>
        <begin position="116"/>
        <end position="124"/>
    </location>
    <ligand>
        <name>5-phospho-alpha-D-ribose 1-diphosphate</name>
        <dbReference type="ChEBI" id="CHEBI:58017"/>
        <note>ligand shared between dimeric partners</note>
    </ligand>
</feature>
<dbReference type="CDD" id="cd06223">
    <property type="entry name" value="PRTases_typeI"/>
    <property type="match status" value="1"/>
</dbReference>
<feature type="binding site" description="in other chain" evidence="9">
    <location>
        <position position="91"/>
    </location>
    <ligand>
        <name>5-phospho-alpha-D-ribose 1-diphosphate</name>
        <dbReference type="ChEBI" id="CHEBI:58017"/>
        <note>ligand shared between dimeric partners</note>
    </ligand>
</feature>
<comment type="pathway">
    <text evidence="2 9">Pyrimidine metabolism; UMP biosynthesis via de novo pathway; UMP from orotate: step 1/2.</text>
</comment>
<keyword evidence="8" id="KW-0511">Multifunctional enzyme</keyword>
<dbReference type="GO" id="GO:0004590">
    <property type="term" value="F:orotidine-5'-phosphate decarboxylase activity"/>
    <property type="evidence" value="ECO:0007669"/>
    <property type="project" value="TreeGrafter"/>
</dbReference>
<organism evidence="11 12">
    <name type="scientific">Aquicella siphonis</name>
    <dbReference type="NCBI Taxonomy" id="254247"/>
    <lineage>
        <taxon>Bacteria</taxon>
        <taxon>Pseudomonadati</taxon>
        <taxon>Pseudomonadota</taxon>
        <taxon>Gammaproteobacteria</taxon>
        <taxon>Legionellales</taxon>
        <taxon>Coxiellaceae</taxon>
        <taxon>Aquicella</taxon>
    </lineage>
</organism>
<gene>
    <name evidence="11" type="primary">pyrE_1</name>
    <name evidence="9" type="synonym">pyrE</name>
    <name evidence="11" type="ORF">AQUSIP_00340</name>
</gene>
<dbReference type="HAMAP" id="MF_01208">
    <property type="entry name" value="PyrE"/>
    <property type="match status" value="1"/>
</dbReference>
<comment type="similarity">
    <text evidence="9">Belongs to the purine/pyrimidine phosphoribosyltransferase family. PyrE subfamily.</text>
</comment>
<dbReference type="AlphaFoldDB" id="A0A5E4PDV8"/>
<evidence type="ECO:0000259" key="10">
    <source>
        <dbReference type="Pfam" id="PF00156"/>
    </source>
</evidence>
<dbReference type="GO" id="GO:0000287">
    <property type="term" value="F:magnesium ion binding"/>
    <property type="evidence" value="ECO:0007669"/>
    <property type="project" value="UniProtKB-UniRule"/>
</dbReference>
<evidence type="ECO:0000256" key="3">
    <source>
        <dbReference type="ARBA" id="ARBA00022676"/>
    </source>
</evidence>
<comment type="caution">
    <text evidence="9">Lacks conserved residue(s) required for the propagation of feature annotation.</text>
</comment>
<feature type="binding site" evidence="9">
    <location>
        <position position="94"/>
    </location>
    <ligand>
        <name>5-phospho-alpha-D-ribose 1-diphosphate</name>
        <dbReference type="ChEBI" id="CHEBI:58017"/>
        <note>ligand shared between dimeric partners</note>
    </ligand>
</feature>